<dbReference type="InterPro" id="IPR001754">
    <property type="entry name" value="OMPdeCOase_dom"/>
</dbReference>
<keyword evidence="5 7" id="KW-0456">Lyase</keyword>
<evidence type="ECO:0000259" key="8">
    <source>
        <dbReference type="SMART" id="SM00934"/>
    </source>
</evidence>
<dbReference type="Proteomes" id="UP000034448">
    <property type="component" value="Unassembled WGS sequence"/>
</dbReference>
<feature type="active site" description="Proton donor" evidence="7">
    <location>
        <position position="100"/>
    </location>
</feature>
<dbReference type="InterPro" id="IPR011060">
    <property type="entry name" value="RibuloseP-bd_barrel"/>
</dbReference>
<dbReference type="GO" id="GO:0004590">
    <property type="term" value="F:orotidine-5'-phosphate decarboxylase activity"/>
    <property type="evidence" value="ECO:0007669"/>
    <property type="project" value="UniProtKB-UniRule"/>
</dbReference>
<dbReference type="EMBL" id="LBSJ01000005">
    <property type="protein sequence ID" value="KKQ16135.1"/>
    <property type="molecule type" value="Genomic_DNA"/>
</dbReference>
<reference evidence="9 10" key="1">
    <citation type="journal article" date="2015" name="Nature">
        <title>rRNA introns, odd ribosomes, and small enigmatic genomes across a large radiation of phyla.</title>
        <authorList>
            <person name="Brown C.T."/>
            <person name="Hug L.A."/>
            <person name="Thomas B.C."/>
            <person name="Sharon I."/>
            <person name="Castelle C.J."/>
            <person name="Singh A."/>
            <person name="Wilkins M.J."/>
            <person name="Williams K.H."/>
            <person name="Banfield J.F."/>
        </authorList>
    </citation>
    <scope>NUCLEOTIDE SEQUENCE [LARGE SCALE GENOMIC DNA]</scope>
</reference>
<accession>A0A0G0FQM8</accession>
<comment type="similarity">
    <text evidence="2 7">Belongs to the OMP decarboxylase family. Type 2 subfamily.</text>
</comment>
<evidence type="ECO:0000313" key="9">
    <source>
        <dbReference type="EMBL" id="KKQ16135.1"/>
    </source>
</evidence>
<proteinExistence type="inferred from homology"/>
<dbReference type="InterPro" id="IPR018089">
    <property type="entry name" value="OMPdecase_AS"/>
</dbReference>
<comment type="pathway">
    <text evidence="1 7">Pyrimidine metabolism; UMP biosynthesis via de novo pathway; UMP from orotate: step 2/2.</text>
</comment>
<feature type="domain" description="Orotidine 5'-phosphate decarboxylase" evidence="8">
    <location>
        <begin position="18"/>
        <end position="262"/>
    </location>
</feature>
<dbReference type="PANTHER" id="PTHR43375:SF1">
    <property type="entry name" value="OROTIDINE 5'-PHOSPHATE DECARBOXYLASE"/>
    <property type="match status" value="1"/>
</dbReference>
<evidence type="ECO:0000256" key="3">
    <source>
        <dbReference type="ARBA" id="ARBA00022793"/>
    </source>
</evidence>
<gene>
    <name evidence="7" type="primary">pyrF</name>
    <name evidence="9" type="ORF">US28_C0005G0050</name>
</gene>
<evidence type="ECO:0000256" key="5">
    <source>
        <dbReference type="ARBA" id="ARBA00023239"/>
    </source>
</evidence>
<dbReference type="SMART" id="SM00934">
    <property type="entry name" value="OMPdecase"/>
    <property type="match status" value="1"/>
</dbReference>
<evidence type="ECO:0000256" key="7">
    <source>
        <dbReference type="HAMAP-Rule" id="MF_01215"/>
    </source>
</evidence>
<name>A0A0G0FQM8_9BACT</name>
<sequence length="279" mass="30568">MNRNFNKLLQKKWDEGKFLCVGLDSDFEKLPNSVKNSSVKSALIKFNKAIVDATFDLVCAYKPQSSFYEAYGSAGLEALKETVKYIQKKYPDIPIILDAKRADIGNTNLGYTKAIFDDLGFDGVTVNPYLGEEALLPFLKYKDKGIIVLVKTSNPGSGEFQDLVVAKTKQPLYKYVAKQVSKVWNKNGNLAVVVGATYPSQLKEVREIVGDIPILIPGIGAQGGDVLKTVKNAKDSKNQGMIISSSRGIIFVSSGKNFAEAAREKAVETDNQIRNSLNG</sequence>
<dbReference type="NCBIfam" id="TIGR02127">
    <property type="entry name" value="pyrF_sub2"/>
    <property type="match status" value="1"/>
</dbReference>
<evidence type="ECO:0000256" key="4">
    <source>
        <dbReference type="ARBA" id="ARBA00022975"/>
    </source>
</evidence>
<dbReference type="GO" id="GO:0006207">
    <property type="term" value="P:'de novo' pyrimidine nucleobase biosynthetic process"/>
    <property type="evidence" value="ECO:0007669"/>
    <property type="project" value="InterPro"/>
</dbReference>
<dbReference type="InterPro" id="IPR013785">
    <property type="entry name" value="Aldolase_TIM"/>
</dbReference>
<dbReference type="PATRIC" id="fig|1618417.4.peg.240"/>
<organism evidence="9 10">
    <name type="scientific">Candidatus Daviesbacteria bacterium GW2011_GWA1_36_8</name>
    <dbReference type="NCBI Taxonomy" id="1618417"/>
    <lineage>
        <taxon>Bacteria</taxon>
        <taxon>Candidatus Daviesiibacteriota</taxon>
    </lineage>
</organism>
<evidence type="ECO:0000256" key="2">
    <source>
        <dbReference type="ARBA" id="ARBA00008847"/>
    </source>
</evidence>
<protein>
    <recommendedName>
        <fullName evidence="7">Orotidine 5'-phosphate decarboxylase</fullName>
        <ecNumber evidence="7">4.1.1.23</ecNumber>
    </recommendedName>
    <alternativeName>
        <fullName evidence="7">OMP decarboxylase</fullName>
        <shortName evidence="7">OMPDCase</shortName>
        <shortName evidence="7">OMPdecase</shortName>
    </alternativeName>
</protein>
<keyword evidence="4 7" id="KW-0665">Pyrimidine biosynthesis</keyword>
<comment type="catalytic activity">
    <reaction evidence="6 7">
        <text>orotidine 5'-phosphate + H(+) = UMP + CO2</text>
        <dbReference type="Rhea" id="RHEA:11596"/>
        <dbReference type="ChEBI" id="CHEBI:15378"/>
        <dbReference type="ChEBI" id="CHEBI:16526"/>
        <dbReference type="ChEBI" id="CHEBI:57538"/>
        <dbReference type="ChEBI" id="CHEBI:57865"/>
        <dbReference type="EC" id="4.1.1.23"/>
    </reaction>
</comment>
<dbReference type="PROSITE" id="PS00156">
    <property type="entry name" value="OMPDECASE"/>
    <property type="match status" value="1"/>
</dbReference>
<dbReference type="AlphaFoldDB" id="A0A0G0FQM8"/>
<dbReference type="SUPFAM" id="SSF51366">
    <property type="entry name" value="Ribulose-phoshate binding barrel"/>
    <property type="match status" value="1"/>
</dbReference>
<keyword evidence="3 7" id="KW-0210">Decarboxylase</keyword>
<dbReference type="GO" id="GO:0044205">
    <property type="term" value="P:'de novo' UMP biosynthetic process"/>
    <property type="evidence" value="ECO:0007669"/>
    <property type="project" value="UniProtKB-UniRule"/>
</dbReference>
<comment type="caution">
    <text evidence="9">The sequence shown here is derived from an EMBL/GenBank/DDBJ whole genome shotgun (WGS) entry which is preliminary data.</text>
</comment>
<dbReference type="UniPathway" id="UPA00070">
    <property type="reaction ID" value="UER00120"/>
</dbReference>
<evidence type="ECO:0000256" key="6">
    <source>
        <dbReference type="ARBA" id="ARBA00049157"/>
    </source>
</evidence>
<evidence type="ECO:0000313" key="10">
    <source>
        <dbReference type="Proteomes" id="UP000034448"/>
    </source>
</evidence>
<evidence type="ECO:0000256" key="1">
    <source>
        <dbReference type="ARBA" id="ARBA00004861"/>
    </source>
</evidence>
<dbReference type="Pfam" id="PF00215">
    <property type="entry name" value="OMPdecase"/>
    <property type="match status" value="1"/>
</dbReference>
<dbReference type="HAMAP" id="MF_01215">
    <property type="entry name" value="OMPdecase_type2"/>
    <property type="match status" value="1"/>
</dbReference>
<dbReference type="InterPro" id="IPR011995">
    <property type="entry name" value="OMPdecase_type-2"/>
</dbReference>
<dbReference type="EC" id="4.1.1.23" evidence="7"/>
<dbReference type="CDD" id="cd04725">
    <property type="entry name" value="OMP_decarboxylase_like"/>
    <property type="match status" value="1"/>
</dbReference>
<dbReference type="PANTHER" id="PTHR43375">
    <property type="entry name" value="OROTIDINE 5'-PHOSPHATE DECARBOXYLASE"/>
    <property type="match status" value="1"/>
</dbReference>
<dbReference type="Gene3D" id="3.20.20.70">
    <property type="entry name" value="Aldolase class I"/>
    <property type="match status" value="1"/>
</dbReference>